<gene>
    <name evidence="1" type="ORF">SAMN05444486_102515</name>
</gene>
<reference evidence="1 2" key="1">
    <citation type="submission" date="2016-10" db="EMBL/GenBank/DDBJ databases">
        <authorList>
            <person name="de Groot N.N."/>
        </authorList>
    </citation>
    <scope>NUCLEOTIDE SEQUENCE [LARGE SCALE GENOMIC DNA]</scope>
    <source>
        <strain evidence="1 2">DSM 24677</strain>
    </source>
</reference>
<dbReference type="Proteomes" id="UP000199026">
    <property type="component" value="Unassembled WGS sequence"/>
</dbReference>
<evidence type="ECO:0000313" key="1">
    <source>
        <dbReference type="EMBL" id="SDY50842.1"/>
    </source>
</evidence>
<dbReference type="RefSeq" id="WP_089890441.1">
    <property type="nucleotide sequence ID" value="NZ_CALLJM010000002.1"/>
</dbReference>
<dbReference type="Pfam" id="PF13704">
    <property type="entry name" value="Glyco_tranf_2_4"/>
    <property type="match status" value="1"/>
</dbReference>
<evidence type="ECO:0000313" key="2">
    <source>
        <dbReference type="Proteomes" id="UP000199026"/>
    </source>
</evidence>
<dbReference type="STRING" id="576131.SAMN05444486_102515"/>
<dbReference type="GeneID" id="78124586"/>
<sequence length="294" mass="34190">MSERNEYKIAAVTMLRDDLFYLKIWLAYYGEMLGRENCYIVNHGHTPEVAEMAKGCNIIGIPGHHHKNFDMKRWRLLNNIVQGLNAYHDHVIVGDVDELVVLDPEVGRLPDWLMKQKQRQVITPLGLEVIHRIDLEEKPIENKVLGPRSHVRLAPHYSKPCILSAGVKIARGGHFTQYEKINSPEGLYLVHLKYCDFAEYARAMDRRNAITEEIGATKKETAIGGHWFADARGEDRETFERLGAYAMQEGFDMRRYRKAMVDSFEPRGDTGFYHFERPDYELQFELPERFFGLF</sequence>
<proteinExistence type="predicted"/>
<dbReference type="OrthoDB" id="835336at2"/>
<dbReference type="AlphaFoldDB" id="A0A1H3KF60"/>
<dbReference type="EMBL" id="FNPR01000002">
    <property type="protein sequence ID" value="SDY50842.1"/>
    <property type="molecule type" value="Genomic_DNA"/>
</dbReference>
<keyword evidence="2" id="KW-1185">Reference proteome</keyword>
<organism evidence="1 2">
    <name type="scientific">Lentibacter algarum</name>
    <dbReference type="NCBI Taxonomy" id="576131"/>
    <lineage>
        <taxon>Bacteria</taxon>
        <taxon>Pseudomonadati</taxon>
        <taxon>Pseudomonadota</taxon>
        <taxon>Alphaproteobacteria</taxon>
        <taxon>Rhodobacterales</taxon>
        <taxon>Roseobacteraceae</taxon>
        <taxon>Lentibacter</taxon>
    </lineage>
</organism>
<accession>A0A1H3KF60</accession>
<name>A0A1H3KF60_9RHOB</name>
<dbReference type="GO" id="GO:0016740">
    <property type="term" value="F:transferase activity"/>
    <property type="evidence" value="ECO:0007669"/>
    <property type="project" value="UniProtKB-KW"/>
</dbReference>
<keyword evidence="1" id="KW-0808">Transferase</keyword>
<protein>
    <submittedName>
        <fullName evidence="1">Glycosyl transferase family 2</fullName>
    </submittedName>
</protein>